<dbReference type="PANTHER" id="PTHR28291:SF1">
    <property type="entry name" value="CTD KINASE SUBUNIT GAMMA"/>
    <property type="match status" value="1"/>
</dbReference>
<proteinExistence type="predicted"/>
<gene>
    <name evidence="4" type="ORF">CANCADRAFT_32114</name>
</gene>
<feature type="domain" description="CTD kinase subunit gamma Ctk3 C-terminal" evidence="3">
    <location>
        <begin position="170"/>
        <end position="224"/>
    </location>
</feature>
<dbReference type="Proteomes" id="UP000095023">
    <property type="component" value="Unassembled WGS sequence"/>
</dbReference>
<dbReference type="InterPro" id="IPR042326">
    <property type="entry name" value="Ctk3"/>
</dbReference>
<organism evidence="4 5">
    <name type="scientific">Tortispora caseinolytica NRRL Y-17796</name>
    <dbReference type="NCBI Taxonomy" id="767744"/>
    <lineage>
        <taxon>Eukaryota</taxon>
        <taxon>Fungi</taxon>
        <taxon>Dikarya</taxon>
        <taxon>Ascomycota</taxon>
        <taxon>Saccharomycotina</taxon>
        <taxon>Trigonopsidomycetes</taxon>
        <taxon>Trigonopsidales</taxon>
        <taxon>Trigonopsidaceae</taxon>
        <taxon>Tortispora</taxon>
    </lineage>
</organism>
<keyword evidence="1" id="KW-0175">Coiled coil</keyword>
<evidence type="ECO:0000259" key="3">
    <source>
        <dbReference type="Pfam" id="PF12350"/>
    </source>
</evidence>
<dbReference type="Pfam" id="PF12243">
    <property type="entry name" value="CTK3"/>
    <property type="match status" value="1"/>
</dbReference>
<dbReference type="OrthoDB" id="21266at2759"/>
<dbReference type="GO" id="GO:0032786">
    <property type="term" value="P:positive regulation of DNA-templated transcription, elongation"/>
    <property type="evidence" value="ECO:0007669"/>
    <property type="project" value="InterPro"/>
</dbReference>
<evidence type="ECO:0000313" key="4">
    <source>
        <dbReference type="EMBL" id="ODV88545.1"/>
    </source>
</evidence>
<evidence type="ECO:0008006" key="6">
    <source>
        <dbReference type="Google" id="ProtNLM"/>
    </source>
</evidence>
<evidence type="ECO:0000256" key="1">
    <source>
        <dbReference type="SAM" id="Coils"/>
    </source>
</evidence>
<feature type="coiled-coil region" evidence="1">
    <location>
        <begin position="171"/>
        <end position="198"/>
    </location>
</feature>
<keyword evidence="5" id="KW-1185">Reference proteome</keyword>
<dbReference type="GO" id="GO:0045943">
    <property type="term" value="P:positive regulation of transcription by RNA polymerase I"/>
    <property type="evidence" value="ECO:0007669"/>
    <property type="project" value="TreeGrafter"/>
</dbReference>
<protein>
    <recommendedName>
        <fullName evidence="6">CID domain-containing protein</fullName>
    </recommendedName>
</protein>
<dbReference type="InterPro" id="IPR024638">
    <property type="entry name" value="Ctk3_N"/>
</dbReference>
<dbReference type="PANTHER" id="PTHR28291">
    <property type="entry name" value="CTD KINASE SUBUNIT GAMMA"/>
    <property type="match status" value="1"/>
</dbReference>
<name>A0A1E4T9T7_9ASCO</name>
<sequence length="235" mass="26520">MDPFEARLKFVKMIQRMDPSSGTARRVGEFLMKASAIEPGNLNPEDEEVDDVVAEDLWSCVIEQLEQASINEKANILFFIESLAAVVAKASGGENTVGGTYKRLVAQDFRKVIELCVPERGGLTNLESARRVVESIKPLGLLSDTASLDALLNELSEKTQQGQTPQEGMSRKDILARMEQDRERHKRLKEQLWQIENNTIEDDFEQEWTSILPLTQKHRIGMKQQARIYTASTSL</sequence>
<dbReference type="Pfam" id="PF12350">
    <property type="entry name" value="CTK3_C"/>
    <property type="match status" value="1"/>
</dbReference>
<dbReference type="InterPro" id="IPR024637">
    <property type="entry name" value="Ctk3_C"/>
</dbReference>
<accession>A0A1E4T9T7</accession>
<dbReference type="EMBL" id="KV453843">
    <property type="protein sequence ID" value="ODV88545.1"/>
    <property type="molecule type" value="Genomic_DNA"/>
</dbReference>
<dbReference type="AlphaFoldDB" id="A0A1E4T9T7"/>
<dbReference type="GO" id="GO:0070692">
    <property type="term" value="C:CTDK-1 complex"/>
    <property type="evidence" value="ECO:0007669"/>
    <property type="project" value="InterPro"/>
</dbReference>
<evidence type="ECO:0000313" key="5">
    <source>
        <dbReference type="Proteomes" id="UP000095023"/>
    </source>
</evidence>
<evidence type="ECO:0000259" key="2">
    <source>
        <dbReference type="Pfam" id="PF12243"/>
    </source>
</evidence>
<reference evidence="5" key="1">
    <citation type="submission" date="2016-02" db="EMBL/GenBank/DDBJ databases">
        <title>Comparative genomics of biotechnologically important yeasts.</title>
        <authorList>
            <consortium name="DOE Joint Genome Institute"/>
            <person name="Riley R."/>
            <person name="Haridas S."/>
            <person name="Wolfe K.H."/>
            <person name="Lopes M.R."/>
            <person name="Hittinger C.T."/>
            <person name="Goker M."/>
            <person name="Salamov A."/>
            <person name="Wisecaver J."/>
            <person name="Long T.M."/>
            <person name="Aerts A.L."/>
            <person name="Barry K."/>
            <person name="Choi C."/>
            <person name="Clum A."/>
            <person name="Coughlan A.Y."/>
            <person name="Deshpande S."/>
            <person name="Douglass A.P."/>
            <person name="Hanson S.J."/>
            <person name="Klenk H.-P."/>
            <person name="Labutti K."/>
            <person name="Lapidus A."/>
            <person name="Lindquist E."/>
            <person name="Lipzen A."/>
            <person name="Meier-Kolthoff J.P."/>
            <person name="Ohm R.A."/>
            <person name="Otillar R.P."/>
            <person name="Pangilinan J."/>
            <person name="Peng Y."/>
            <person name="Rokas A."/>
            <person name="Rosa C.A."/>
            <person name="Scheuner C."/>
            <person name="Sibirny A.A."/>
            <person name="Slot J.C."/>
            <person name="Stielow J.B."/>
            <person name="Sun H."/>
            <person name="Kurtzman C.P."/>
            <person name="Blackwell M."/>
            <person name="Jeffries T.W."/>
            <person name="Grigoriev I.V."/>
        </authorList>
    </citation>
    <scope>NUCLEOTIDE SEQUENCE [LARGE SCALE GENOMIC DNA]</scope>
    <source>
        <strain evidence="5">NRRL Y-17796</strain>
    </source>
</reference>
<feature type="domain" description="CTD kinase subunit gamma Ctk3 N-terminal" evidence="2">
    <location>
        <begin position="54"/>
        <end position="139"/>
    </location>
</feature>